<dbReference type="OrthoDB" id="5625017at2"/>
<name>A0A656HGM9_THINJ</name>
<dbReference type="RefSeq" id="WP_002708280.1">
    <property type="nucleotide sequence ID" value="NZ_JH651384.1"/>
</dbReference>
<evidence type="ECO:0000313" key="3">
    <source>
        <dbReference type="Proteomes" id="UP000005317"/>
    </source>
</evidence>
<dbReference type="EMBL" id="JH651384">
    <property type="protein sequence ID" value="EIJ34349.1"/>
    <property type="molecule type" value="Genomic_DNA"/>
</dbReference>
<reference evidence="3" key="1">
    <citation type="journal article" date="2011" name="Stand. Genomic Sci.">
        <title>Genome sequence of the filamentous, gliding Thiothrix nivea neotype strain (JP2(T)).</title>
        <authorList>
            <person name="Lapidus A."/>
            <person name="Nolan M."/>
            <person name="Lucas S."/>
            <person name="Glavina Del Rio T."/>
            <person name="Tice H."/>
            <person name="Cheng J.F."/>
            <person name="Tapia R."/>
            <person name="Han C."/>
            <person name="Goodwin L."/>
            <person name="Pitluck S."/>
            <person name="Liolios K."/>
            <person name="Pagani I."/>
            <person name="Ivanova N."/>
            <person name="Huntemann M."/>
            <person name="Mavromatis K."/>
            <person name="Mikhailova N."/>
            <person name="Pati A."/>
            <person name="Chen A."/>
            <person name="Palaniappan K."/>
            <person name="Land M."/>
            <person name="Brambilla E.M."/>
            <person name="Rohde M."/>
            <person name="Abt B."/>
            <person name="Verbarg S."/>
            <person name="Goker M."/>
            <person name="Bristow J."/>
            <person name="Eisen J.A."/>
            <person name="Markowitz V."/>
            <person name="Hugenholtz P."/>
            <person name="Kyrpides N.C."/>
            <person name="Klenk H.P."/>
            <person name="Woyke T."/>
        </authorList>
    </citation>
    <scope>NUCLEOTIDE SEQUENCE [LARGE SCALE GENOMIC DNA]</scope>
    <source>
        <strain evidence="3">ATCC 35100 / DSM 5205 / JP2</strain>
    </source>
</reference>
<organism evidence="2 3">
    <name type="scientific">Thiothrix nivea (strain ATCC 35100 / DSM 5205 / JP2)</name>
    <dbReference type="NCBI Taxonomy" id="870187"/>
    <lineage>
        <taxon>Bacteria</taxon>
        <taxon>Pseudomonadati</taxon>
        <taxon>Pseudomonadota</taxon>
        <taxon>Gammaproteobacteria</taxon>
        <taxon>Thiotrichales</taxon>
        <taxon>Thiotrichaceae</taxon>
        <taxon>Thiothrix</taxon>
    </lineage>
</organism>
<accession>A0A656HGM9</accession>
<sequence>MTEQLVQTLTSTQQMDSHNTMDAWTLAKKRANAYLKLHGLLDYERERLLARITFRLAQTNIFSEQELIQLYISTAREELALLQNGRDPSCCQCKKPTGAAQAVEDDASGKPELRTQTGPRFERSSIRVAPLQAISLLPSRQRSVRHSH</sequence>
<gene>
    <name evidence="2" type="ORF">Thini_1768</name>
</gene>
<evidence type="ECO:0000313" key="2">
    <source>
        <dbReference type="EMBL" id="EIJ34349.1"/>
    </source>
</evidence>
<dbReference type="Proteomes" id="UP000005317">
    <property type="component" value="Unassembled WGS sequence"/>
</dbReference>
<proteinExistence type="predicted"/>
<evidence type="ECO:0000256" key="1">
    <source>
        <dbReference type="SAM" id="MobiDB-lite"/>
    </source>
</evidence>
<feature type="region of interest" description="Disordered" evidence="1">
    <location>
        <begin position="100"/>
        <end position="121"/>
    </location>
</feature>
<keyword evidence="3" id="KW-1185">Reference proteome</keyword>
<dbReference type="AlphaFoldDB" id="A0A656HGM9"/>
<protein>
    <submittedName>
        <fullName evidence="2">Uncharacterized protein</fullName>
    </submittedName>
</protein>